<dbReference type="InterPro" id="IPR000274">
    <property type="entry name" value="Adenylate_cyclase_1"/>
</dbReference>
<sequence length="788" mass="90124">MRDLPSDIALSAELNRQRLAHARTQLQAHSTLLDSLPWLLHCNSPKLPGYVADAPYGFVQPPITPCQPAEAQRVSSHSGSLLGLYTMGSTGSFGQSPDSDIDCWLLHPLDMAQAELDRLQQKCLALSAYFDQQGLELHLYLIRPDLLEQGQAQGLSKEHSGSAQNWLLLEEFYRSQIHLAGLPLAWWPGAPKDHPDLLDLGQLQHLPASEIFGAALWQLFKGLTRPHKAALKVLLLEAYVADYPDLRILRDQLWLRLRAGQRGADVDHYLMLFERISDHLKRQGDRRRLIMAQRCFYLKCALPLTQPQSRHDWRYPTLKRLTDDWRYTRELLSNLDNARHWHAGQLRWCNERLDQLMLASYQRLSGFATRLRQRHQLKFDEMAVLTRKLYTRFDAEPAKIPQLNRLWSQTLGEPVLTLVSVQDNPNLPHGWYLYRKAPAPQQLFGESPLYYGETRLACLSWAICNGLITAQTELHCHQHGHSWHSRRTTQLARRLLPLWAPIPAVSLQALAQPWRYTRAVLLCNLDQDPTAHWRGQDLWLELHGGSALALGHPSRSLLGSLTLLTQNSWGESHCFRFEGEEGVLRMLAQLLSGLDRQQGPLTVPVLSASRRLTRQLEDQLGQLLNRCQSMFCQAQPERTQVWPLVVGARQYGLFFEPRGLRWQRLDSGASLLQQFKQQGVIELPRPDLADDPYSGAPAILRRYARSGIVQVFVRERQQGTDIYLVDEHNQLSHLQSQSGELTELIDKLSQLHTVEQPAQHSNRCFNLPQFYRLRSDAQGELEATPLSL</sequence>
<evidence type="ECO:0000259" key="1">
    <source>
        <dbReference type="Pfam" id="PF12633"/>
    </source>
</evidence>
<dbReference type="RefSeq" id="WP_345335402.1">
    <property type="nucleotide sequence ID" value="NZ_BAABJZ010000073.1"/>
</dbReference>
<organism evidence="2 3">
    <name type="scientific">Ferrimonas pelagia</name>
    <dbReference type="NCBI Taxonomy" id="1177826"/>
    <lineage>
        <taxon>Bacteria</taxon>
        <taxon>Pseudomonadati</taxon>
        <taxon>Pseudomonadota</taxon>
        <taxon>Gammaproteobacteria</taxon>
        <taxon>Alteromonadales</taxon>
        <taxon>Ferrimonadaceae</taxon>
        <taxon>Ferrimonas</taxon>
    </lineage>
</organism>
<evidence type="ECO:0000313" key="2">
    <source>
        <dbReference type="EMBL" id="GAA4887890.1"/>
    </source>
</evidence>
<reference evidence="3" key="1">
    <citation type="journal article" date="2019" name="Int. J. Syst. Evol. Microbiol.">
        <title>The Global Catalogue of Microorganisms (GCM) 10K type strain sequencing project: providing services to taxonomists for standard genome sequencing and annotation.</title>
        <authorList>
            <consortium name="The Broad Institute Genomics Platform"/>
            <consortium name="The Broad Institute Genome Sequencing Center for Infectious Disease"/>
            <person name="Wu L."/>
            <person name="Ma J."/>
        </authorList>
    </citation>
    <scope>NUCLEOTIDE SEQUENCE [LARGE SCALE GENOMIC DNA]</scope>
    <source>
        <strain evidence="3">JCM 18401</strain>
    </source>
</reference>
<comment type="caution">
    <text evidence="2">The sequence shown here is derived from an EMBL/GenBank/DDBJ whole genome shotgun (WGS) entry which is preliminary data.</text>
</comment>
<dbReference type="Pfam" id="PF01295">
    <property type="entry name" value="Adenylate_cycl"/>
    <property type="match status" value="1"/>
</dbReference>
<dbReference type="InterPro" id="IPR024685">
    <property type="entry name" value="Adenylate_cyclase_1_N"/>
</dbReference>
<keyword evidence="3" id="KW-1185">Reference proteome</keyword>
<gene>
    <name evidence="2" type="ORF">GCM10023333_21650</name>
</gene>
<dbReference type="PANTHER" id="PTHR38760">
    <property type="entry name" value="ADENYLATE CYCLASE"/>
    <property type="match status" value="1"/>
</dbReference>
<dbReference type="PIRSF" id="PIRSF001444">
    <property type="entry name" value="Adenylate_cycl"/>
    <property type="match status" value="1"/>
</dbReference>
<feature type="domain" description="Adenylate cyclase class-I N-terminal" evidence="1">
    <location>
        <begin position="12"/>
        <end position="187"/>
    </location>
</feature>
<dbReference type="Pfam" id="PF12633">
    <property type="entry name" value="Adenyl_cycl_N"/>
    <property type="match status" value="1"/>
</dbReference>
<dbReference type="PANTHER" id="PTHR38760:SF1">
    <property type="entry name" value="ADENYLATE CYCLASE"/>
    <property type="match status" value="1"/>
</dbReference>
<proteinExistence type="predicted"/>
<dbReference type="EMBL" id="BAABJZ010000073">
    <property type="protein sequence ID" value="GAA4887890.1"/>
    <property type="molecule type" value="Genomic_DNA"/>
</dbReference>
<evidence type="ECO:0000313" key="3">
    <source>
        <dbReference type="Proteomes" id="UP001499988"/>
    </source>
</evidence>
<accession>A0ABP9EVZ0</accession>
<name>A0ABP9EVZ0_9GAMM</name>
<dbReference type="Proteomes" id="UP001499988">
    <property type="component" value="Unassembled WGS sequence"/>
</dbReference>
<protein>
    <submittedName>
        <fullName evidence="2">Class I adenylate cyclase</fullName>
    </submittedName>
</protein>